<evidence type="ECO:0000256" key="1">
    <source>
        <dbReference type="ARBA" id="ARBA00004123"/>
    </source>
</evidence>
<dbReference type="InterPro" id="IPR041363">
    <property type="entry name" value="LID"/>
</dbReference>
<feature type="compositionally biased region" description="Low complexity" evidence="8">
    <location>
        <begin position="348"/>
        <end position="364"/>
    </location>
</feature>
<feature type="region of interest" description="Disordered" evidence="8">
    <location>
        <begin position="1"/>
        <end position="44"/>
    </location>
</feature>
<evidence type="ECO:0000256" key="5">
    <source>
        <dbReference type="ARBA" id="ARBA00022705"/>
    </source>
</evidence>
<gene>
    <name evidence="10" type="ORF">KOW79_008939</name>
</gene>
<dbReference type="PANTHER" id="PTHR14052:SF0">
    <property type="entry name" value="ORIGIN RECOGNITION COMPLEX SUBUNIT 2"/>
    <property type="match status" value="1"/>
</dbReference>
<dbReference type="Pfam" id="PF24882">
    <property type="entry name" value="WHD_ORC2"/>
    <property type="match status" value="1"/>
</dbReference>
<proteinExistence type="inferred from homology"/>
<dbReference type="PANTHER" id="PTHR14052">
    <property type="entry name" value="ORIGIN RECOGNITION COMPLEX SUBUNIT 2"/>
    <property type="match status" value="1"/>
</dbReference>
<evidence type="ECO:0000313" key="10">
    <source>
        <dbReference type="EMBL" id="KAG7327333.1"/>
    </source>
</evidence>
<evidence type="ECO:0000313" key="11">
    <source>
        <dbReference type="Proteomes" id="UP000824219"/>
    </source>
</evidence>
<feature type="compositionally biased region" description="Acidic residues" evidence="8">
    <location>
        <begin position="677"/>
        <end position="689"/>
    </location>
</feature>
<dbReference type="FunFam" id="2.10.110.10:FF:000063">
    <property type="entry name" value="LIM domain-binding protein 2 isoform X2"/>
    <property type="match status" value="1"/>
</dbReference>
<feature type="domain" description="LIM interaction" evidence="9">
    <location>
        <begin position="382"/>
        <end position="421"/>
    </location>
</feature>
<accession>A0A9D3SPZ7</accession>
<dbReference type="GO" id="GO:0030274">
    <property type="term" value="F:LIM domain binding"/>
    <property type="evidence" value="ECO:0007669"/>
    <property type="project" value="UniProtKB-UniRule"/>
</dbReference>
<evidence type="ECO:0000256" key="3">
    <source>
        <dbReference type="ARBA" id="ARBA00007421"/>
    </source>
</evidence>
<reference evidence="10 11" key="1">
    <citation type="submission" date="2021-06" db="EMBL/GenBank/DDBJ databases">
        <title>Chromosome-level genome assembly of the red-tail catfish (Hemibagrus wyckioides).</title>
        <authorList>
            <person name="Shao F."/>
        </authorList>
    </citation>
    <scope>NUCLEOTIDE SEQUENCE [LARGE SCALE GENOMIC DNA]</scope>
    <source>
        <strain evidence="10">EC202008001</strain>
        <tissue evidence="10">Blood</tissue>
    </source>
</reference>
<dbReference type="InterPro" id="IPR029005">
    <property type="entry name" value="LIM-bd/SEUSS"/>
</dbReference>
<dbReference type="GO" id="GO:0003688">
    <property type="term" value="F:DNA replication origin binding"/>
    <property type="evidence" value="ECO:0007669"/>
    <property type="project" value="TreeGrafter"/>
</dbReference>
<feature type="compositionally biased region" description="Basic and acidic residues" evidence="8">
    <location>
        <begin position="1"/>
        <end position="28"/>
    </location>
</feature>
<dbReference type="InterPro" id="IPR056772">
    <property type="entry name" value="RecA-like_ORC2"/>
</dbReference>
<evidence type="ECO:0000256" key="7">
    <source>
        <dbReference type="PROSITE-ProRule" id="PRU01302"/>
    </source>
</evidence>
<sequence>MKTRAATEAERSEGEEAEEEKKQSDSSERSTISSEQQRQERACEKMSVGGCACPGCSSKSFKLYSPKEPPNGSAFPPFHPGSMLDRDVGPTPMYPPTYLEPGIGRHTPYGNQTDYRIFELNKRLQNWTEECDNLWWDAFTTEFFEDDAMLTITFCLEDGPKRYTIGRTLIPRYFRSIFEGGATELYYVLKHPKESFHNNFVSLDCDQCTMVTQNGKPMFTQVCVEGRLYLEFMFDDMMRIKTWHFSIRQHRELIPRSILAMHAQDPQMVDQLSKNITRCGLSNSTLNYLRLCVILEPMQELMSRHKTYSLSPRDCLKTCLFQKWQRMVAPPAEPARQAPNKRRKRKISGGSTMSAGGGTNNNNNSKKKSPAGSFPLSSQVPDVMVVGEPTLMGGEFGDEDERLITRLENTQFDAANGIDDEDSFNNSPALGSNSPWNNKAPSSQESKSDNPTSQASQKIICGDYLTVQDLLGEESRICCFLMPTLRGSNMSPQKRTVESGALEVRFVGDDDVLDHIVEKHEGSKAPQSSVQSLVSLKSPRKPSAGPAEEDEDEDGVFNEQNYVEALGTSTQEGDEDASATAGASVFTFQTIKRGNKMAQVASEWARTPGKSVTFSTPDSPEEPPSPARASKKVTQNKTPQKGKKVQFVSTTPHRLRKRISAPNLKSDSDSDFSPSNSEEEDDEHEDEEEKGGKSEAQPKTPSKTSTAAAALYKTPAKKSKKVPEPSLVEEYFEAHSSSKVLTSDRTLQKLQTPKLDRETLLRLLDGKPSCYANEITQLNQKHEKNFSKWMLQLQMGFNILLYGLGSKKLLLEKFRSTMLSDSMHLVVNGFFPSITLKSILNAITSEMLEHDGSFRTPMDQIEFIVKTLKKDPDNHIYLIIHNIDGPMLRGEKNQQALGQLASIPNMHLLASIDHINAPLVWDHSKMCVFNWLWYEMTTFLPYTEETSYENSLLVQQTGALALSSLTHVLRSLTPNARGIFRLLAEFQLENKDNPSYTGLSFQDFYQRCREAFLVNSDITLRTQLTEFRDHKLIRTKKGADGIEYLLIPVDTGTLTDFLEKEDAE</sequence>
<keyword evidence="11" id="KW-1185">Reference proteome</keyword>
<feature type="region of interest" description="Disordered" evidence="8">
    <location>
        <begin position="519"/>
        <end position="556"/>
    </location>
</feature>
<dbReference type="Proteomes" id="UP000824219">
    <property type="component" value="Linkage Group LG10"/>
</dbReference>
<feature type="region of interest" description="Disordered" evidence="8">
    <location>
        <begin position="330"/>
        <end position="379"/>
    </location>
</feature>
<evidence type="ECO:0000259" key="9">
    <source>
        <dbReference type="PROSITE" id="PS51957"/>
    </source>
</evidence>
<comment type="caution">
    <text evidence="10">The sequence shown here is derived from an EMBL/GenBank/DDBJ whole genome shotgun (WGS) entry which is preliminary data.</text>
</comment>
<dbReference type="Pfam" id="PF17916">
    <property type="entry name" value="LID"/>
    <property type="match status" value="1"/>
</dbReference>
<dbReference type="OrthoDB" id="20198at2759"/>
<comment type="similarity">
    <text evidence="3">Belongs to the ORC2 family.</text>
</comment>
<organism evidence="10 11">
    <name type="scientific">Hemibagrus wyckioides</name>
    <dbReference type="NCBI Taxonomy" id="337641"/>
    <lineage>
        <taxon>Eukaryota</taxon>
        <taxon>Metazoa</taxon>
        <taxon>Chordata</taxon>
        <taxon>Craniata</taxon>
        <taxon>Vertebrata</taxon>
        <taxon>Euteleostomi</taxon>
        <taxon>Actinopterygii</taxon>
        <taxon>Neopterygii</taxon>
        <taxon>Teleostei</taxon>
        <taxon>Ostariophysi</taxon>
        <taxon>Siluriformes</taxon>
        <taxon>Bagridae</taxon>
        <taxon>Hemibagrus</taxon>
    </lineage>
</organism>
<evidence type="ECO:0000256" key="8">
    <source>
        <dbReference type="SAM" id="MobiDB-lite"/>
    </source>
</evidence>
<keyword evidence="5" id="KW-0235">DNA replication</keyword>
<feature type="region of interest" description="Disordered" evidence="8">
    <location>
        <begin position="596"/>
        <end position="724"/>
    </location>
</feature>
<comment type="subcellular location">
    <subcellularLocation>
        <location evidence="1">Nucleus</location>
    </subcellularLocation>
</comment>
<dbReference type="Pfam" id="PF01803">
    <property type="entry name" value="LIM_bind"/>
    <property type="match status" value="1"/>
</dbReference>
<dbReference type="GO" id="GO:0005664">
    <property type="term" value="C:nuclear origin of replication recognition complex"/>
    <property type="evidence" value="ECO:0007669"/>
    <property type="project" value="TreeGrafter"/>
</dbReference>
<feature type="compositionally biased region" description="Low complexity" evidence="8">
    <location>
        <begin position="526"/>
        <end position="537"/>
    </location>
</feature>
<feature type="compositionally biased region" description="Acidic residues" evidence="8">
    <location>
        <begin position="547"/>
        <end position="556"/>
    </location>
</feature>
<feature type="compositionally biased region" description="Polar residues" evidence="8">
    <location>
        <begin position="424"/>
        <end position="455"/>
    </location>
</feature>
<dbReference type="InterPro" id="IPR056773">
    <property type="entry name" value="WHD_ORC2"/>
</dbReference>
<dbReference type="AlphaFoldDB" id="A0A9D3SPZ7"/>
<feature type="compositionally biased region" description="Low complexity" evidence="8">
    <location>
        <begin position="698"/>
        <end position="710"/>
    </location>
</feature>
<keyword evidence="6" id="KW-0539">Nucleus</keyword>
<dbReference type="InterPro" id="IPR007220">
    <property type="entry name" value="ORC2"/>
</dbReference>
<evidence type="ECO:0000256" key="6">
    <source>
        <dbReference type="ARBA" id="ARBA00023242"/>
    </source>
</evidence>
<dbReference type="PROSITE" id="PS51957">
    <property type="entry name" value="LID"/>
    <property type="match status" value="1"/>
</dbReference>
<dbReference type="EMBL" id="JAHKSW010000010">
    <property type="protein sequence ID" value="KAG7327333.1"/>
    <property type="molecule type" value="Genomic_DNA"/>
</dbReference>
<dbReference type="GO" id="GO:0006260">
    <property type="term" value="P:DNA replication"/>
    <property type="evidence" value="ECO:0007669"/>
    <property type="project" value="UniProtKB-KW"/>
</dbReference>
<protein>
    <recommendedName>
        <fullName evidence="4">Origin recognition complex subunit 2</fullName>
    </recommendedName>
</protein>
<evidence type="ECO:0000256" key="4">
    <source>
        <dbReference type="ARBA" id="ARBA00019080"/>
    </source>
</evidence>
<dbReference type="Pfam" id="PF04084">
    <property type="entry name" value="RecA-like_ORC2"/>
    <property type="match status" value="1"/>
</dbReference>
<comment type="similarity">
    <text evidence="2 7">Belongs to the LDB family.</text>
</comment>
<feature type="region of interest" description="Disordered" evidence="8">
    <location>
        <begin position="415"/>
        <end position="455"/>
    </location>
</feature>
<evidence type="ECO:0000256" key="2">
    <source>
        <dbReference type="ARBA" id="ARBA00006928"/>
    </source>
</evidence>
<name>A0A9D3SPZ7_9TELE</name>
<dbReference type="Gene3D" id="2.10.110.10">
    <property type="entry name" value="Cysteine Rich Protein"/>
    <property type="match status" value="1"/>
</dbReference>